<gene>
    <name evidence="2" type="ORF">B7Z12_13250</name>
</gene>
<dbReference type="SUPFAM" id="SSF46955">
    <property type="entry name" value="Putative DNA-binding domain"/>
    <property type="match status" value="1"/>
</dbReference>
<reference evidence="2 3" key="1">
    <citation type="submission" date="2017-03" db="EMBL/GenBank/DDBJ databases">
        <title>Lifting the veil on microbial sulfur biogeochemistry in mining wastewaters.</title>
        <authorList>
            <person name="Kantor R.S."/>
            <person name="Colenbrander Nelson T."/>
            <person name="Marshall S."/>
            <person name="Bennett D."/>
            <person name="Apte S."/>
            <person name="Camacho D."/>
            <person name="Thomas B.C."/>
            <person name="Warren L.A."/>
            <person name="Banfield J.F."/>
        </authorList>
    </citation>
    <scope>NUCLEOTIDE SEQUENCE [LARGE SCALE GENOMIC DNA]</scope>
    <source>
        <strain evidence="2">32-67-7</strain>
    </source>
</reference>
<accession>A0A258D3E5</accession>
<dbReference type="AlphaFoldDB" id="A0A258D3E5"/>
<dbReference type="EMBL" id="NCDQ01000219">
    <property type="protein sequence ID" value="OYX01843.1"/>
    <property type="molecule type" value="Genomic_DNA"/>
</dbReference>
<dbReference type="Proteomes" id="UP000215616">
    <property type="component" value="Unassembled WGS sequence"/>
</dbReference>
<evidence type="ECO:0000313" key="2">
    <source>
        <dbReference type="EMBL" id="OYX01843.1"/>
    </source>
</evidence>
<evidence type="ECO:0000259" key="1">
    <source>
        <dbReference type="Pfam" id="PF12728"/>
    </source>
</evidence>
<dbReference type="InterPro" id="IPR041657">
    <property type="entry name" value="HTH_17"/>
</dbReference>
<comment type="caution">
    <text evidence="2">The sequence shown here is derived from an EMBL/GenBank/DDBJ whole genome shotgun (WGS) entry which is preliminary data.</text>
</comment>
<dbReference type="Pfam" id="PF12728">
    <property type="entry name" value="HTH_17"/>
    <property type="match status" value="1"/>
</dbReference>
<name>A0A258D3E5_CAUVI</name>
<evidence type="ECO:0000313" key="3">
    <source>
        <dbReference type="Proteomes" id="UP000215616"/>
    </source>
</evidence>
<dbReference type="InterPro" id="IPR009061">
    <property type="entry name" value="DNA-bd_dom_put_sf"/>
</dbReference>
<sequence length="95" mass="10450">MSPNDLPTSERLLLAPEAAKLLRISERTLAKHRCYGTGPVYRKNGGRVVYTLADLEAWSRRGERRSTSDEAAVTTPPAKAHAALAPAYVRRFGDV</sequence>
<organism evidence="2 3">
    <name type="scientific">Caulobacter vibrioides</name>
    <name type="common">Caulobacter crescentus</name>
    <dbReference type="NCBI Taxonomy" id="155892"/>
    <lineage>
        <taxon>Bacteria</taxon>
        <taxon>Pseudomonadati</taxon>
        <taxon>Pseudomonadota</taxon>
        <taxon>Alphaproteobacteria</taxon>
        <taxon>Caulobacterales</taxon>
        <taxon>Caulobacteraceae</taxon>
        <taxon>Caulobacter</taxon>
    </lineage>
</organism>
<proteinExistence type="predicted"/>
<feature type="domain" description="Helix-turn-helix" evidence="1">
    <location>
        <begin position="16"/>
        <end position="59"/>
    </location>
</feature>
<protein>
    <submittedName>
        <fullName evidence="2">Transcriptional regulator</fullName>
    </submittedName>
</protein>